<evidence type="ECO:0000256" key="1">
    <source>
        <dbReference type="ARBA" id="ARBA00010726"/>
    </source>
</evidence>
<evidence type="ECO:0000313" key="2">
    <source>
        <dbReference type="EMBL" id="QPI05828.1"/>
    </source>
</evidence>
<keyword evidence="2" id="KW-0548">Nucleotidyltransferase</keyword>
<keyword evidence="2" id="KW-0808">Transferase</keyword>
<accession>A0A7S9S8Z0</accession>
<organism evidence="2 3">
    <name type="scientific">Campylobacter concisus</name>
    <dbReference type="NCBI Taxonomy" id="199"/>
    <lineage>
        <taxon>Bacteria</taxon>
        <taxon>Pseudomonadati</taxon>
        <taxon>Campylobacterota</taxon>
        <taxon>Epsilonproteobacteria</taxon>
        <taxon>Campylobacterales</taxon>
        <taxon>Campylobacteraceae</taxon>
        <taxon>Campylobacter</taxon>
    </lineage>
</organism>
<dbReference type="CDD" id="cd02513">
    <property type="entry name" value="CMP-NeuAc_Synthase"/>
    <property type="match status" value="1"/>
</dbReference>
<dbReference type="GO" id="GO:0008781">
    <property type="term" value="F:N-acylneuraminate cytidylyltransferase activity"/>
    <property type="evidence" value="ECO:0007669"/>
    <property type="project" value="TreeGrafter"/>
</dbReference>
<dbReference type="EMBL" id="CP049232">
    <property type="protein sequence ID" value="QPI05828.1"/>
    <property type="molecule type" value="Genomic_DNA"/>
</dbReference>
<proteinExistence type="inferred from homology"/>
<name>A0A7S9S8Z0_9BACT</name>
<gene>
    <name evidence="2" type="ORF">G5B96_00160</name>
</gene>
<dbReference type="AlphaFoldDB" id="A0A7S9S8Z0"/>
<dbReference type="InterPro" id="IPR050793">
    <property type="entry name" value="CMP-NeuNAc_synthase"/>
</dbReference>
<dbReference type="SUPFAM" id="SSF53448">
    <property type="entry name" value="Nucleotide-diphospho-sugar transferases"/>
    <property type="match status" value="1"/>
</dbReference>
<comment type="similarity">
    <text evidence="1">Belongs to the CMP-NeuNAc synthase family.</text>
</comment>
<evidence type="ECO:0000313" key="3">
    <source>
        <dbReference type="Proteomes" id="UP000594535"/>
    </source>
</evidence>
<sequence>MYKNNNFLAIVPARSGSKGLPGKNIKELCGKPMIAYTIEQALRSKYINDVIISTDSADIEKIAVEYGAKSHFLRPGYLASDNAKAIDNYIYTIDRLNKYFGYNIENFVLLQPTSPLRSTEDIDGAIELFIEKKADSVISYTEEYHPIEWHKYITADGKFENIFEERLLNRQEIRKSYFPNGAVFVFDYKLLKQNKYYGDNSYAYIMPRERSIDIDTIEDFKYAEFIMNSIYNK</sequence>
<dbReference type="PANTHER" id="PTHR21485:SF6">
    <property type="entry name" value="N-ACYLNEURAMINATE CYTIDYLYLTRANSFERASE-RELATED"/>
    <property type="match status" value="1"/>
</dbReference>
<dbReference type="InterPro" id="IPR029044">
    <property type="entry name" value="Nucleotide-diphossugar_trans"/>
</dbReference>
<dbReference type="InterPro" id="IPR003329">
    <property type="entry name" value="Cytidylyl_trans"/>
</dbReference>
<dbReference type="Pfam" id="PF02348">
    <property type="entry name" value="CTP_transf_3"/>
    <property type="match status" value="1"/>
</dbReference>
<protein>
    <submittedName>
        <fullName evidence="2">Acylneuraminate cytidylyltransferase family protein</fullName>
    </submittedName>
</protein>
<dbReference type="RefSeq" id="WP_021088703.1">
    <property type="nucleotide sequence ID" value="NZ_CP049232.1"/>
</dbReference>
<reference evidence="2 3" key="1">
    <citation type="journal article" date="2020" name="Microb. Genom.">
        <title>Analysis of complete Campylobacter concisus genomes identifies genomospecies features, secretion systems and novel plasmids and their association with severe ulcerative colitis.</title>
        <authorList>
            <person name="Liu F."/>
            <person name="Chen S."/>
            <person name="Luu L.D.W."/>
            <person name="Lee S.A."/>
            <person name="Tay A.C.Y."/>
            <person name="Wu R."/>
            <person name="Riordan S.M."/>
            <person name="Lan R."/>
            <person name="Liu L."/>
            <person name="Zhang L."/>
        </authorList>
    </citation>
    <scope>NUCLEOTIDE SEQUENCE [LARGE SCALE GENOMIC DNA]</scope>
    <source>
        <strain evidence="2 3">H9O-S2</strain>
    </source>
</reference>
<dbReference type="Proteomes" id="UP000594535">
    <property type="component" value="Chromosome"/>
</dbReference>
<dbReference type="Gene3D" id="3.90.550.10">
    <property type="entry name" value="Spore Coat Polysaccharide Biosynthesis Protein SpsA, Chain A"/>
    <property type="match status" value="1"/>
</dbReference>
<dbReference type="PANTHER" id="PTHR21485">
    <property type="entry name" value="HAD SUPERFAMILY MEMBERS CMAS AND KDSC"/>
    <property type="match status" value="1"/>
</dbReference>